<dbReference type="InterPro" id="IPR006076">
    <property type="entry name" value="FAD-dep_OxRdtase"/>
</dbReference>
<dbReference type="PANTHER" id="PTHR13847:SF279">
    <property type="entry name" value="FAD DEPENDENT OXIDOREDUCTASE DOMAIN-CONTAINING PROTEIN-RELATED"/>
    <property type="match status" value="1"/>
</dbReference>
<comment type="caution">
    <text evidence="2">The sequence shown here is derived from an EMBL/GenBank/DDBJ whole genome shotgun (WGS) entry which is preliminary data.</text>
</comment>
<dbReference type="Pfam" id="PF01266">
    <property type="entry name" value="DAO"/>
    <property type="match status" value="1"/>
</dbReference>
<organism evidence="2 3">
    <name type="scientific">Penicillium canariense</name>
    <dbReference type="NCBI Taxonomy" id="189055"/>
    <lineage>
        <taxon>Eukaryota</taxon>
        <taxon>Fungi</taxon>
        <taxon>Dikarya</taxon>
        <taxon>Ascomycota</taxon>
        <taxon>Pezizomycotina</taxon>
        <taxon>Eurotiomycetes</taxon>
        <taxon>Eurotiomycetidae</taxon>
        <taxon>Eurotiales</taxon>
        <taxon>Aspergillaceae</taxon>
        <taxon>Penicillium</taxon>
    </lineage>
</organism>
<dbReference type="GeneID" id="81423013"/>
<sequence length="484" mass="52658">MNASGDIITTRAIAYTFFTTTMSSEHYPAPNGMLPYWRTEPHRLDDCRSTDALPKESDIVIVGAGYAGASVAYHILGQTKPGSKPPSITIVEARQACSGATARNGGHVKPDLYNYISTVAAEHGVEAAGEVAAFEAKHVHAMKDFVDQENIDCDYTVTKAIDVQLNAQHYQKLKDGYERLIAAGCGPTKQARSVGANEAQSFSGVKGAVGCFTYDAGSIWAYKFVLHLLEKVVSQGVNLQTHTPVSSITKSTIPSAPYGWEVKTPRGTIAARKVIFATNAYTSALVPQYKDKIIPVRGTCSRIAVPPGSTAPRLTHTYTLRWGGWDYDYLIPRADGSIVVGGARSTFIHDLNDWYNVSDDSRVLEGAVRYFDGYMQRNFVGWEHSHAYTDRVWTGIMGYSADGLPHVGSVPGQSGQYILAGFTGHGMPQIFFAAQGIAKMVVDGVAFEETGLPRLFKTSQSRLDERENKIFHSTPQTGPSQAKL</sequence>
<dbReference type="GO" id="GO:0005737">
    <property type="term" value="C:cytoplasm"/>
    <property type="evidence" value="ECO:0007669"/>
    <property type="project" value="TreeGrafter"/>
</dbReference>
<proteinExistence type="predicted"/>
<dbReference type="OrthoDB" id="429143at2759"/>
<dbReference type="Gene3D" id="3.50.50.60">
    <property type="entry name" value="FAD/NAD(P)-binding domain"/>
    <property type="match status" value="1"/>
</dbReference>
<dbReference type="RefSeq" id="XP_056547443.1">
    <property type="nucleotide sequence ID" value="XM_056683837.1"/>
</dbReference>
<dbReference type="EMBL" id="JAPQKN010000001">
    <property type="protein sequence ID" value="KAJ5175835.1"/>
    <property type="molecule type" value="Genomic_DNA"/>
</dbReference>
<reference evidence="2" key="2">
    <citation type="journal article" date="2023" name="IMA Fungus">
        <title>Comparative genomic study of the Penicillium genus elucidates a diverse pangenome and 15 lateral gene transfer events.</title>
        <authorList>
            <person name="Petersen C."/>
            <person name="Sorensen T."/>
            <person name="Nielsen M.R."/>
            <person name="Sondergaard T.E."/>
            <person name="Sorensen J.L."/>
            <person name="Fitzpatrick D.A."/>
            <person name="Frisvad J.C."/>
            <person name="Nielsen K.L."/>
        </authorList>
    </citation>
    <scope>NUCLEOTIDE SEQUENCE</scope>
    <source>
        <strain evidence="2">IBT 26290</strain>
    </source>
</reference>
<evidence type="ECO:0000259" key="1">
    <source>
        <dbReference type="Pfam" id="PF01266"/>
    </source>
</evidence>
<name>A0A9W9LTU0_9EURO</name>
<reference evidence="2" key="1">
    <citation type="submission" date="2022-11" db="EMBL/GenBank/DDBJ databases">
        <authorList>
            <person name="Petersen C."/>
        </authorList>
    </citation>
    <scope>NUCLEOTIDE SEQUENCE</scope>
    <source>
        <strain evidence="2">IBT 26290</strain>
    </source>
</reference>
<accession>A0A9W9LTU0</accession>
<dbReference type="SUPFAM" id="SSF51905">
    <property type="entry name" value="FAD/NAD(P)-binding domain"/>
    <property type="match status" value="1"/>
</dbReference>
<evidence type="ECO:0000313" key="2">
    <source>
        <dbReference type="EMBL" id="KAJ5175835.1"/>
    </source>
</evidence>
<evidence type="ECO:0000313" key="3">
    <source>
        <dbReference type="Proteomes" id="UP001149163"/>
    </source>
</evidence>
<dbReference type="PANTHER" id="PTHR13847">
    <property type="entry name" value="SARCOSINE DEHYDROGENASE-RELATED"/>
    <property type="match status" value="1"/>
</dbReference>
<dbReference type="Proteomes" id="UP001149163">
    <property type="component" value="Unassembled WGS sequence"/>
</dbReference>
<keyword evidence="3" id="KW-1185">Reference proteome</keyword>
<dbReference type="InterPro" id="IPR036188">
    <property type="entry name" value="FAD/NAD-bd_sf"/>
</dbReference>
<gene>
    <name evidence="2" type="ORF">N7482_001712</name>
</gene>
<feature type="domain" description="FAD dependent oxidoreductase" evidence="1">
    <location>
        <begin position="58"/>
        <end position="439"/>
    </location>
</feature>
<protein>
    <recommendedName>
        <fullName evidence="1">FAD dependent oxidoreductase domain-containing protein</fullName>
    </recommendedName>
</protein>
<dbReference type="Gene3D" id="3.30.9.10">
    <property type="entry name" value="D-Amino Acid Oxidase, subunit A, domain 2"/>
    <property type="match status" value="1"/>
</dbReference>
<dbReference type="AlphaFoldDB" id="A0A9W9LTU0"/>